<dbReference type="NCBIfam" id="TIGR01730">
    <property type="entry name" value="RND_mfp"/>
    <property type="match status" value="1"/>
</dbReference>
<dbReference type="EMBL" id="JACJVO010000003">
    <property type="protein sequence ID" value="MBB6729953.1"/>
    <property type="molecule type" value="Genomic_DNA"/>
</dbReference>
<comment type="caution">
    <text evidence="3">The sequence shown here is derived from an EMBL/GenBank/DDBJ whole genome shotgun (WGS) entry which is preliminary data.</text>
</comment>
<dbReference type="Proteomes" id="UP000564644">
    <property type="component" value="Unassembled WGS sequence"/>
</dbReference>
<dbReference type="AlphaFoldDB" id="A0A7X0VVJ6"/>
<accession>A0A7X0VVJ6</accession>
<sequence>MHRRKIALRWAIGVFFGSLLVLTFLSNTIQSLTLPKVAVETPDTGSLDLSVDAEGYLQPAYTAQLIPLGSWTVSEVKARKGDRVKKGDSIVTFDTTTTQRSLEDEQARRKQEQIRLEQLQDALKLLMRGDDQDAIERQKRDMESQQLSLDMEQRKVEELERQISDGQVLRAPTDGVVESLNVEAGANVSPGQPVGTIASDASGYQFVISASGDAGDALSIGDKVTVQVDGADAPQTQTAAGVRGKKALSGPDVRQLQGTISTIEEGGDGADSDAKRVTVDISGTDLSPGLKATAYIPRQSQSPGLKISTDALKSDDNGTYVFAVTDKEGPLGSSYFAEKAYVTTGEQTDDTVLILNGLGPDERVVTDASEPLSDGDRVRLE</sequence>
<dbReference type="InterPro" id="IPR006143">
    <property type="entry name" value="RND_pump_MFP"/>
</dbReference>
<dbReference type="Gene3D" id="2.40.50.100">
    <property type="match status" value="1"/>
</dbReference>
<reference evidence="3 4" key="1">
    <citation type="submission" date="2020-08" db="EMBL/GenBank/DDBJ databases">
        <title>Cohnella phylogeny.</title>
        <authorList>
            <person name="Dunlap C."/>
        </authorList>
    </citation>
    <scope>NUCLEOTIDE SEQUENCE [LARGE SCALE GENOMIC DNA]</scope>
    <source>
        <strain evidence="3 4">CBP 2801</strain>
    </source>
</reference>
<protein>
    <submittedName>
        <fullName evidence="3">Efflux RND transporter periplasmic adaptor subunit</fullName>
    </submittedName>
</protein>
<proteinExistence type="inferred from homology"/>
<gene>
    <name evidence="3" type="ORF">H7C18_03500</name>
</gene>
<organism evidence="3 4">
    <name type="scientific">Cohnella zeiphila</name>
    <dbReference type="NCBI Taxonomy" id="2761120"/>
    <lineage>
        <taxon>Bacteria</taxon>
        <taxon>Bacillati</taxon>
        <taxon>Bacillota</taxon>
        <taxon>Bacilli</taxon>
        <taxon>Bacillales</taxon>
        <taxon>Paenibacillaceae</taxon>
        <taxon>Cohnella</taxon>
    </lineage>
</organism>
<dbReference type="PANTHER" id="PTHR30469">
    <property type="entry name" value="MULTIDRUG RESISTANCE PROTEIN MDTA"/>
    <property type="match status" value="1"/>
</dbReference>
<dbReference type="Gene3D" id="1.10.287.470">
    <property type="entry name" value="Helix hairpin bin"/>
    <property type="match status" value="1"/>
</dbReference>
<comment type="similarity">
    <text evidence="1">Belongs to the membrane fusion protein (MFP) (TC 8.A.1) family.</text>
</comment>
<dbReference type="Gene3D" id="2.40.420.20">
    <property type="match status" value="1"/>
</dbReference>
<dbReference type="SUPFAM" id="SSF111369">
    <property type="entry name" value="HlyD-like secretion proteins"/>
    <property type="match status" value="1"/>
</dbReference>
<evidence type="ECO:0000256" key="1">
    <source>
        <dbReference type="ARBA" id="ARBA00009477"/>
    </source>
</evidence>
<feature type="coiled-coil region" evidence="2">
    <location>
        <begin position="102"/>
        <end position="169"/>
    </location>
</feature>
<dbReference type="RefSeq" id="WP_185127614.1">
    <property type="nucleotide sequence ID" value="NZ_JACJVO010000003.1"/>
</dbReference>
<evidence type="ECO:0000313" key="4">
    <source>
        <dbReference type="Proteomes" id="UP000564644"/>
    </source>
</evidence>
<dbReference type="Gene3D" id="2.40.30.170">
    <property type="match status" value="1"/>
</dbReference>
<name>A0A7X0VVJ6_9BACL</name>
<dbReference type="GO" id="GO:1990281">
    <property type="term" value="C:efflux pump complex"/>
    <property type="evidence" value="ECO:0007669"/>
    <property type="project" value="TreeGrafter"/>
</dbReference>
<evidence type="ECO:0000256" key="2">
    <source>
        <dbReference type="SAM" id="Coils"/>
    </source>
</evidence>
<evidence type="ECO:0000313" key="3">
    <source>
        <dbReference type="EMBL" id="MBB6729953.1"/>
    </source>
</evidence>
<dbReference type="GO" id="GO:0015562">
    <property type="term" value="F:efflux transmembrane transporter activity"/>
    <property type="evidence" value="ECO:0007669"/>
    <property type="project" value="TreeGrafter"/>
</dbReference>
<keyword evidence="4" id="KW-1185">Reference proteome</keyword>
<keyword evidence="2" id="KW-0175">Coiled coil</keyword>
<dbReference type="PANTHER" id="PTHR30469:SF15">
    <property type="entry name" value="HLYD FAMILY OF SECRETION PROTEINS"/>
    <property type="match status" value="1"/>
</dbReference>